<dbReference type="GO" id="GO:0016811">
    <property type="term" value="F:hydrolase activity, acting on carbon-nitrogen (but not peptide) bonds, in linear amides"/>
    <property type="evidence" value="ECO:0007669"/>
    <property type="project" value="TreeGrafter"/>
</dbReference>
<evidence type="ECO:0000256" key="4">
    <source>
        <dbReference type="ARBA" id="ARBA00022833"/>
    </source>
</evidence>
<evidence type="ECO:0000256" key="1">
    <source>
        <dbReference type="ARBA" id="ARBA00001947"/>
    </source>
</evidence>
<keyword evidence="2" id="KW-0479">Metal-binding</keyword>
<evidence type="ECO:0000313" key="6">
    <source>
        <dbReference type="EMBL" id="PTL86889.1"/>
    </source>
</evidence>
<proteinExistence type="inferred from homology"/>
<dbReference type="EMBL" id="PSQJ01000001">
    <property type="protein sequence ID" value="PTL86889.1"/>
    <property type="molecule type" value="Genomic_DNA"/>
</dbReference>
<dbReference type="Proteomes" id="UP000240811">
    <property type="component" value="Unassembled WGS sequence"/>
</dbReference>
<dbReference type="SUPFAM" id="SSF102215">
    <property type="entry name" value="Creatininase"/>
    <property type="match status" value="1"/>
</dbReference>
<evidence type="ECO:0000256" key="3">
    <source>
        <dbReference type="ARBA" id="ARBA00022801"/>
    </source>
</evidence>
<dbReference type="PANTHER" id="PTHR35005:SF1">
    <property type="entry name" value="2-AMINO-5-FORMYLAMINO-6-RIBOSYLAMINOPYRIMIDIN-4(3H)-ONE 5'-MONOPHOSPHATE DEFORMYLASE"/>
    <property type="match status" value="1"/>
</dbReference>
<evidence type="ECO:0000256" key="2">
    <source>
        <dbReference type="ARBA" id="ARBA00022723"/>
    </source>
</evidence>
<evidence type="ECO:0000256" key="5">
    <source>
        <dbReference type="ARBA" id="ARBA00024029"/>
    </source>
</evidence>
<accession>A0A2T4VYN1</accession>
<comment type="similarity">
    <text evidence="5">Belongs to the creatininase superfamily.</text>
</comment>
<keyword evidence="3" id="KW-0378">Hydrolase</keyword>
<organism evidence="6 7">
    <name type="scientific">Candidatus Liberibacter europaeus</name>
    <dbReference type="NCBI Taxonomy" id="744859"/>
    <lineage>
        <taxon>Bacteria</taxon>
        <taxon>Pseudomonadati</taxon>
        <taxon>Pseudomonadota</taxon>
        <taxon>Alphaproteobacteria</taxon>
        <taxon>Hyphomicrobiales</taxon>
        <taxon>Rhizobiaceae</taxon>
        <taxon>Liberibacter</taxon>
    </lineage>
</organism>
<evidence type="ECO:0000313" key="7">
    <source>
        <dbReference type="Proteomes" id="UP000240811"/>
    </source>
</evidence>
<comment type="cofactor">
    <cofactor evidence="1">
        <name>Zn(2+)</name>
        <dbReference type="ChEBI" id="CHEBI:29105"/>
    </cofactor>
</comment>
<gene>
    <name evidence="6" type="ORF">C4617_00205</name>
</gene>
<dbReference type="GO" id="GO:0009231">
    <property type="term" value="P:riboflavin biosynthetic process"/>
    <property type="evidence" value="ECO:0007669"/>
    <property type="project" value="TreeGrafter"/>
</dbReference>
<dbReference type="GO" id="GO:0046872">
    <property type="term" value="F:metal ion binding"/>
    <property type="evidence" value="ECO:0007669"/>
    <property type="project" value="UniProtKB-KW"/>
</dbReference>
<comment type="caution">
    <text evidence="6">The sequence shown here is derived from an EMBL/GenBank/DDBJ whole genome shotgun (WGS) entry which is preliminary data.</text>
</comment>
<reference evidence="7" key="1">
    <citation type="submission" date="2018-02" db="EMBL/GenBank/DDBJ databases">
        <title>Genome sequence of Candidatus Liberibacter europaeus.</title>
        <authorList>
            <person name="Frampton R.A."/>
            <person name="Thompson S.M."/>
            <person name="David C."/>
            <person name="Addison S.M."/>
            <person name="Smith G.R."/>
        </authorList>
    </citation>
    <scope>NUCLEOTIDE SEQUENCE [LARGE SCALE GENOMIC DNA]</scope>
</reference>
<dbReference type="PANTHER" id="PTHR35005">
    <property type="entry name" value="3-DEHYDRO-SCYLLO-INOSOSE HYDROLASE"/>
    <property type="match status" value="1"/>
</dbReference>
<dbReference type="AlphaFoldDB" id="A0A2T4VYN1"/>
<dbReference type="InterPro" id="IPR024087">
    <property type="entry name" value="Creatininase-like_sf"/>
</dbReference>
<protein>
    <submittedName>
        <fullName evidence="6">Creatininase</fullName>
    </submittedName>
</protein>
<sequence>MVHPLVRFEENSLSLDVAARKDWIVVLPLGAYEQHGPHLPMDTDTIIADGLVDRLISILPAELPVTFMPVESIGYSIEHMYADGTRTMSYRDAIERWLAIIDKLHTLGIHKVLIFNSHGGNSPLISIVATEARVRFSMLVAFTSWSRFVIPDDIFSSYEKEIGIHGGEIETSMMLALAPNLVNMDLSKNFSSRQLEFLQNFVYLRAYGLHSFGWTMEDLNLEGVVGNALSATSEKGERLLSHLSSCFIHLLRDIHAFDLGIFKKNTKNAISVNSKLD</sequence>
<dbReference type="Gene3D" id="3.40.50.10310">
    <property type="entry name" value="Creatininase"/>
    <property type="match status" value="1"/>
</dbReference>
<name>A0A2T4VYN1_9HYPH</name>
<dbReference type="Pfam" id="PF02633">
    <property type="entry name" value="Creatininase"/>
    <property type="match status" value="1"/>
</dbReference>
<keyword evidence="4" id="KW-0862">Zinc</keyword>
<dbReference type="InterPro" id="IPR003785">
    <property type="entry name" value="Creatininase/forma_Hydrolase"/>
</dbReference>